<accession>A0A117P5T6</accession>
<sequence length="410" mass="44003">MSTSEMVAGIAGDQSLSVRERVDRIALELSPSADRGLGAVVECLLETDDERIAGFAAQYLALLPAAAPEKTRVAQRLRSSGLPAVRSAARLVPWLADDVLRDFVDDYLRNPEKGSPLNSVAFNIAAYAPELLRPFADSIENRSIHRGLLSGAPEELVDAFQEKWRRAGGAEDTGLLESLALIRTGHAAAAIASMQDEIADPDEWERLLCLSGRLPDSDRSAGFLPALMGSVTGGGESPHAMGGSLGKAMPICLSCSAATERVLTLSAGDLPFELSADPSFFWYTCDCGILDSVTVRLTSDGIEVYHGEQGPSDPERRIVPGDLSLILEPHRNQVGISMRATAGQSRYQVGGLPQWIRIEAHPHCPECGKSMPFLASVDSGPTPYGHMGFTGTLYGFWCDDCQVSVTEFQV</sequence>
<protein>
    <recommendedName>
        <fullName evidence="3">DUF1963 domain-containing protein</fullName>
    </recommendedName>
</protein>
<evidence type="ECO:0008006" key="3">
    <source>
        <dbReference type="Google" id="ProtNLM"/>
    </source>
</evidence>
<proteinExistence type="predicted"/>
<dbReference type="EMBL" id="LMWJ01000015">
    <property type="protein sequence ID" value="KUM73613.1"/>
    <property type="molecule type" value="Genomic_DNA"/>
</dbReference>
<comment type="caution">
    <text evidence="1">The sequence shown here is derived from an EMBL/GenBank/DDBJ whole genome shotgun (WGS) entry which is preliminary data.</text>
</comment>
<dbReference type="STRING" id="146536.AQI70_22990"/>
<name>A0A117P5T6_9ACTN</name>
<dbReference type="Proteomes" id="UP000054024">
    <property type="component" value="Unassembled WGS sequence"/>
</dbReference>
<dbReference type="AlphaFoldDB" id="A0A117P5T6"/>
<organism evidence="1 2">
    <name type="scientific">Streptomyces curacoi</name>
    <dbReference type="NCBI Taxonomy" id="146536"/>
    <lineage>
        <taxon>Bacteria</taxon>
        <taxon>Bacillati</taxon>
        <taxon>Actinomycetota</taxon>
        <taxon>Actinomycetes</taxon>
        <taxon>Kitasatosporales</taxon>
        <taxon>Streptomycetaceae</taxon>
        <taxon>Streptomyces</taxon>
    </lineage>
</organism>
<evidence type="ECO:0000313" key="1">
    <source>
        <dbReference type="EMBL" id="KUM73613.1"/>
    </source>
</evidence>
<dbReference type="OrthoDB" id="5351532at2"/>
<gene>
    <name evidence="1" type="ORF">AQI70_22990</name>
</gene>
<evidence type="ECO:0000313" key="2">
    <source>
        <dbReference type="Proteomes" id="UP000054024"/>
    </source>
</evidence>
<keyword evidence="2" id="KW-1185">Reference proteome</keyword>
<reference evidence="1 2" key="1">
    <citation type="submission" date="2015-10" db="EMBL/GenBank/DDBJ databases">
        <title>Draft genome sequence of Streptomyces curacoi DSM 40107, type strain for the species Streptomyces curacoi.</title>
        <authorList>
            <person name="Ruckert C."/>
            <person name="Winkler A."/>
            <person name="Kalinowski J."/>
            <person name="Kampfer P."/>
            <person name="Glaeser S."/>
        </authorList>
    </citation>
    <scope>NUCLEOTIDE SEQUENCE [LARGE SCALE GENOMIC DNA]</scope>
    <source>
        <strain evidence="1 2">DSM 40107</strain>
    </source>
</reference>
<dbReference type="RefSeq" id="WP_062153042.1">
    <property type="nucleotide sequence ID" value="NZ_KQ947989.1"/>
</dbReference>